<reference evidence="6 7" key="1">
    <citation type="submission" date="2021-09" db="EMBL/GenBank/DDBJ databases">
        <title>Genomic insights and catalytic innovation underlie evolution of tropane alkaloids biosynthesis.</title>
        <authorList>
            <person name="Wang Y.-J."/>
            <person name="Tian T."/>
            <person name="Huang J.-P."/>
            <person name="Huang S.-X."/>
        </authorList>
    </citation>
    <scope>NUCLEOTIDE SEQUENCE [LARGE SCALE GENOMIC DNA]</scope>
    <source>
        <strain evidence="6">KIB-2018</strain>
        <tissue evidence="6">Leaf</tissue>
    </source>
</reference>
<evidence type="ECO:0000256" key="1">
    <source>
        <dbReference type="ARBA" id="ARBA00007626"/>
    </source>
</evidence>
<comment type="caution">
    <text evidence="6">The sequence shown here is derived from an EMBL/GenBank/DDBJ whole genome shotgun (WGS) entry which is preliminary data.</text>
</comment>
<name>A0AAV8SP56_9ROSI</name>
<sequence length="506" mass="56511">MGRSLSFKGVGFFLRKHRRWPHSPYKARWHLMLCEQQAMQTLKQEAKIPPSPSPSTSVQHQGQSFNNKPHLLSSLIHSFSIYNCEPTPQAYLLVIKTLAKASQLHLIPSVLDHLKQIENFETPEFIIGSLIQIYGHADKLQEAIDLFYRIPEFRCVPTVYSLNALLSVLCESSEGLKLVPEILLNTGVMNIRLEESTLHVLITSLCRIKKVEGAIEMFNCMVSDGFSVDDKICSFLMSSFCGQKDVTSVQVLGFLGQLKNLGFSPGMRDYTNVIKFLVKSGMGMDALDVLDLMKSDGIKPDIVCYTMVLNGVIAIGDYLKADELFDELLIFGLVPDVNTYNVYINGLCKQNKIEAGIKMAASMEELGCRPNLVTYNTLLDRLFNVGEVRRAKELVRVIRSKSIELDVQTYKIMVDGLTSNGEVNEACALMVDALDKGLCAQSLAFDELICGLCRRRLISEAFGLLDKLVEKNASPGVRAWEELLLSSELDLDIIDHTLADLAETKL</sequence>
<feature type="repeat" description="PPR" evidence="3">
    <location>
        <begin position="336"/>
        <end position="370"/>
    </location>
</feature>
<dbReference type="PANTHER" id="PTHR47939:SF13">
    <property type="entry name" value="OS03G0201400 PROTEIN"/>
    <property type="match status" value="1"/>
</dbReference>
<feature type="repeat" description="PPR" evidence="3">
    <location>
        <begin position="301"/>
        <end position="335"/>
    </location>
</feature>
<feature type="repeat" description="PPR" evidence="3">
    <location>
        <begin position="406"/>
        <end position="440"/>
    </location>
</feature>
<dbReference type="Proteomes" id="UP001159364">
    <property type="component" value="Linkage Group LG09"/>
</dbReference>
<proteinExistence type="inferred from homology"/>
<evidence type="ECO:0000313" key="6">
    <source>
        <dbReference type="EMBL" id="KAJ8753769.1"/>
    </source>
</evidence>
<feature type="repeat" description="PPR" evidence="3">
    <location>
        <begin position="266"/>
        <end position="300"/>
    </location>
</feature>
<feature type="repeat" description="PPR" evidence="3">
    <location>
        <begin position="194"/>
        <end position="228"/>
    </location>
</feature>
<dbReference type="EMBL" id="JAIWQS010000009">
    <property type="protein sequence ID" value="KAJ8753769.1"/>
    <property type="molecule type" value="Genomic_DNA"/>
</dbReference>
<evidence type="ECO:0000256" key="3">
    <source>
        <dbReference type="PROSITE-ProRule" id="PRU00708"/>
    </source>
</evidence>
<protein>
    <recommendedName>
        <fullName evidence="5">Pentatricopeptide repeat-containing protein-mitochondrial domain-containing protein</fullName>
    </recommendedName>
</protein>
<dbReference type="InterPro" id="IPR011990">
    <property type="entry name" value="TPR-like_helical_dom_sf"/>
</dbReference>
<dbReference type="Pfam" id="PF23276">
    <property type="entry name" value="TPR_24"/>
    <property type="match status" value="1"/>
</dbReference>
<accession>A0AAV8SP56</accession>
<dbReference type="InterPro" id="IPR050667">
    <property type="entry name" value="PPR-containing_protein"/>
</dbReference>
<dbReference type="InterPro" id="IPR057027">
    <property type="entry name" value="TPR_mt"/>
</dbReference>
<evidence type="ECO:0000313" key="7">
    <source>
        <dbReference type="Proteomes" id="UP001159364"/>
    </source>
</evidence>
<evidence type="ECO:0000256" key="2">
    <source>
        <dbReference type="ARBA" id="ARBA00022737"/>
    </source>
</evidence>
<feature type="compositionally biased region" description="Polar residues" evidence="4">
    <location>
        <begin position="54"/>
        <end position="64"/>
    </location>
</feature>
<gene>
    <name evidence="6" type="ORF">K2173_000023</name>
</gene>
<evidence type="ECO:0000256" key="4">
    <source>
        <dbReference type="SAM" id="MobiDB-lite"/>
    </source>
</evidence>
<feature type="domain" description="Pentatricopeptide repeat-containing protein-mitochondrial" evidence="5">
    <location>
        <begin position="92"/>
        <end position="219"/>
    </location>
</feature>
<comment type="similarity">
    <text evidence="1">Belongs to the PPR family. P subfamily.</text>
</comment>
<dbReference type="Pfam" id="PF01535">
    <property type="entry name" value="PPR"/>
    <property type="match status" value="2"/>
</dbReference>
<dbReference type="Pfam" id="PF13041">
    <property type="entry name" value="PPR_2"/>
    <property type="match status" value="2"/>
</dbReference>
<organism evidence="6 7">
    <name type="scientific">Erythroxylum novogranatense</name>
    <dbReference type="NCBI Taxonomy" id="1862640"/>
    <lineage>
        <taxon>Eukaryota</taxon>
        <taxon>Viridiplantae</taxon>
        <taxon>Streptophyta</taxon>
        <taxon>Embryophyta</taxon>
        <taxon>Tracheophyta</taxon>
        <taxon>Spermatophyta</taxon>
        <taxon>Magnoliopsida</taxon>
        <taxon>eudicotyledons</taxon>
        <taxon>Gunneridae</taxon>
        <taxon>Pentapetalae</taxon>
        <taxon>rosids</taxon>
        <taxon>fabids</taxon>
        <taxon>Malpighiales</taxon>
        <taxon>Erythroxylaceae</taxon>
        <taxon>Erythroxylum</taxon>
    </lineage>
</organism>
<dbReference type="PANTHER" id="PTHR47939">
    <property type="entry name" value="MEMBRANE-ASSOCIATED SALT-INDUCIBLE PROTEIN-LIKE"/>
    <property type="match status" value="1"/>
</dbReference>
<dbReference type="AlphaFoldDB" id="A0AAV8SP56"/>
<feature type="region of interest" description="Disordered" evidence="4">
    <location>
        <begin position="43"/>
        <end position="64"/>
    </location>
</feature>
<evidence type="ECO:0000259" key="5">
    <source>
        <dbReference type="Pfam" id="PF23276"/>
    </source>
</evidence>
<keyword evidence="7" id="KW-1185">Reference proteome</keyword>
<feature type="repeat" description="PPR" evidence="3">
    <location>
        <begin position="371"/>
        <end position="405"/>
    </location>
</feature>
<dbReference type="PROSITE" id="PS51375">
    <property type="entry name" value="PPR"/>
    <property type="match status" value="7"/>
</dbReference>
<feature type="repeat" description="PPR" evidence="3">
    <location>
        <begin position="441"/>
        <end position="475"/>
    </location>
</feature>
<keyword evidence="2" id="KW-0677">Repeat</keyword>
<dbReference type="InterPro" id="IPR002885">
    <property type="entry name" value="PPR_rpt"/>
</dbReference>
<dbReference type="Gene3D" id="1.25.40.10">
    <property type="entry name" value="Tetratricopeptide repeat domain"/>
    <property type="match status" value="4"/>
</dbReference>
<dbReference type="NCBIfam" id="TIGR00756">
    <property type="entry name" value="PPR"/>
    <property type="match status" value="5"/>
</dbReference>